<dbReference type="PANTHER" id="PTHR33755:SF9">
    <property type="entry name" value="TOXIN PARE1"/>
    <property type="match status" value="1"/>
</dbReference>
<protein>
    <recommendedName>
        <fullName evidence="3">Toxin</fullName>
    </recommendedName>
</protein>
<keyword evidence="5" id="KW-1185">Reference proteome</keyword>
<evidence type="ECO:0000313" key="4">
    <source>
        <dbReference type="EMBL" id="RUO59750.1"/>
    </source>
</evidence>
<gene>
    <name evidence="4" type="ORF">CWI76_06325</name>
</gene>
<dbReference type="InterPro" id="IPR035093">
    <property type="entry name" value="RelE/ParE_toxin_dom_sf"/>
</dbReference>
<keyword evidence="2" id="KW-1277">Toxin-antitoxin system</keyword>
<name>A0A432YFP4_9GAMM</name>
<dbReference type="EMBL" id="PIPZ01000002">
    <property type="protein sequence ID" value="RUO59750.1"/>
    <property type="molecule type" value="Genomic_DNA"/>
</dbReference>
<organism evidence="4 5">
    <name type="scientific">Pseudidiomarina marina</name>
    <dbReference type="NCBI Taxonomy" id="502366"/>
    <lineage>
        <taxon>Bacteria</taxon>
        <taxon>Pseudomonadati</taxon>
        <taxon>Pseudomonadota</taxon>
        <taxon>Gammaproteobacteria</taxon>
        <taxon>Alteromonadales</taxon>
        <taxon>Idiomarinaceae</taxon>
        <taxon>Pseudidiomarina</taxon>
    </lineage>
</organism>
<dbReference type="RefSeq" id="WP_126759514.1">
    <property type="nucleotide sequence ID" value="NZ_PIPZ01000002.1"/>
</dbReference>
<accession>A0A432YFP4</accession>
<evidence type="ECO:0000256" key="2">
    <source>
        <dbReference type="ARBA" id="ARBA00022649"/>
    </source>
</evidence>
<dbReference type="PIRSF" id="PIRSF029218">
    <property type="entry name" value="ParE"/>
    <property type="match status" value="1"/>
</dbReference>
<dbReference type="InterPro" id="IPR007712">
    <property type="entry name" value="RelE/ParE_toxin"/>
</dbReference>
<dbReference type="Pfam" id="PF05016">
    <property type="entry name" value="ParE_toxin"/>
    <property type="match status" value="1"/>
</dbReference>
<dbReference type="InterPro" id="IPR051803">
    <property type="entry name" value="TA_system_RelE-like_toxin"/>
</dbReference>
<comment type="similarity">
    <text evidence="1 3">Belongs to the RelE toxin family.</text>
</comment>
<dbReference type="InterPro" id="IPR028344">
    <property type="entry name" value="ParE1/4"/>
</dbReference>
<dbReference type="Gene3D" id="3.30.2310.20">
    <property type="entry name" value="RelE-like"/>
    <property type="match status" value="1"/>
</dbReference>
<evidence type="ECO:0000256" key="3">
    <source>
        <dbReference type="PIRNR" id="PIRNR029218"/>
    </source>
</evidence>
<dbReference type="OrthoDB" id="516834at2"/>
<evidence type="ECO:0000313" key="5">
    <source>
        <dbReference type="Proteomes" id="UP000288127"/>
    </source>
</evidence>
<sequence>MLHYKFTSLALADLVEIREYTVGQWGALKTNSYIDQIESTIKLLCEFPQLGKLNTNLDSKYQSYPFESHIIFYMVEQNTLVIHAILHQRMLPTRL</sequence>
<comment type="caution">
    <text evidence="4">The sequence shown here is derived from an EMBL/GenBank/DDBJ whole genome shotgun (WGS) entry which is preliminary data.</text>
</comment>
<evidence type="ECO:0000256" key="1">
    <source>
        <dbReference type="ARBA" id="ARBA00006226"/>
    </source>
</evidence>
<dbReference type="AlphaFoldDB" id="A0A432YFP4"/>
<reference evidence="5" key="1">
    <citation type="journal article" date="2018" name="Front. Microbiol.">
        <title>Genome-Based Analysis Reveals the Taxonomy and Diversity of the Family Idiomarinaceae.</title>
        <authorList>
            <person name="Liu Y."/>
            <person name="Lai Q."/>
            <person name="Shao Z."/>
        </authorList>
    </citation>
    <scope>NUCLEOTIDE SEQUENCE [LARGE SCALE GENOMIC DNA]</scope>
    <source>
        <strain evidence="5">PIM1</strain>
    </source>
</reference>
<dbReference type="PANTHER" id="PTHR33755">
    <property type="entry name" value="TOXIN PARE1-RELATED"/>
    <property type="match status" value="1"/>
</dbReference>
<dbReference type="Proteomes" id="UP000288127">
    <property type="component" value="Unassembled WGS sequence"/>
</dbReference>
<proteinExistence type="inferred from homology"/>